<accession>A0A7X0C530</accession>
<organism evidence="1 2">
    <name type="scientific">Nonomuraea muscovyensis</name>
    <dbReference type="NCBI Taxonomy" id="1124761"/>
    <lineage>
        <taxon>Bacteria</taxon>
        <taxon>Bacillati</taxon>
        <taxon>Actinomycetota</taxon>
        <taxon>Actinomycetes</taxon>
        <taxon>Streptosporangiales</taxon>
        <taxon>Streptosporangiaceae</taxon>
        <taxon>Nonomuraea</taxon>
    </lineage>
</organism>
<comment type="caution">
    <text evidence="1">The sequence shown here is derived from an EMBL/GenBank/DDBJ whole genome shotgun (WGS) entry which is preliminary data.</text>
</comment>
<reference evidence="1 2" key="1">
    <citation type="submission" date="2020-08" db="EMBL/GenBank/DDBJ databases">
        <title>Sequencing the genomes of 1000 actinobacteria strains.</title>
        <authorList>
            <person name="Klenk H.-P."/>
        </authorList>
    </citation>
    <scope>NUCLEOTIDE SEQUENCE [LARGE SCALE GENOMIC DNA]</scope>
    <source>
        <strain evidence="1 2">DSM 45913</strain>
    </source>
</reference>
<dbReference type="Proteomes" id="UP000583800">
    <property type="component" value="Unassembled WGS sequence"/>
</dbReference>
<dbReference type="EMBL" id="JACHJB010000002">
    <property type="protein sequence ID" value="MBB6348532.1"/>
    <property type="molecule type" value="Genomic_DNA"/>
</dbReference>
<evidence type="ECO:0000313" key="2">
    <source>
        <dbReference type="Proteomes" id="UP000583800"/>
    </source>
</evidence>
<gene>
    <name evidence="1" type="ORF">FHU36_005077</name>
</gene>
<protein>
    <submittedName>
        <fullName evidence="1">Uncharacterized protein</fullName>
    </submittedName>
</protein>
<name>A0A7X0C530_9ACTN</name>
<dbReference type="AlphaFoldDB" id="A0A7X0C530"/>
<keyword evidence="2" id="KW-1185">Reference proteome</keyword>
<evidence type="ECO:0000313" key="1">
    <source>
        <dbReference type="EMBL" id="MBB6348532.1"/>
    </source>
</evidence>
<sequence>MGHPVCPGLGRAAVEGQSAVPLVALLARSAGRMGEDFQEV</sequence>
<proteinExistence type="predicted"/>